<dbReference type="Proteomes" id="UP000764110">
    <property type="component" value="Unassembled WGS sequence"/>
</dbReference>
<dbReference type="GO" id="GO:0007059">
    <property type="term" value="P:chromosome segregation"/>
    <property type="evidence" value="ECO:0007669"/>
    <property type="project" value="TreeGrafter"/>
</dbReference>
<feature type="coiled-coil region" evidence="1">
    <location>
        <begin position="119"/>
        <end position="153"/>
    </location>
</feature>
<comment type="caution">
    <text evidence="2">The sequence shown here is derived from an EMBL/GenBank/DDBJ whole genome shotgun (WGS) entry which is preliminary data.</text>
</comment>
<dbReference type="InterPro" id="IPR018565">
    <property type="entry name" value="Nkp2/Cnl2"/>
</dbReference>
<dbReference type="EMBL" id="JACEFI010000003">
    <property type="protein sequence ID" value="KAH0599574.1"/>
    <property type="molecule type" value="Genomic_DNA"/>
</dbReference>
<dbReference type="GO" id="GO:0031511">
    <property type="term" value="C:Mis6-Sim4 complex"/>
    <property type="evidence" value="ECO:0007669"/>
    <property type="project" value="TreeGrafter"/>
</dbReference>
<protein>
    <recommendedName>
        <fullName evidence="4">Cnl2/NKP2 family protein</fullName>
    </recommendedName>
</protein>
<evidence type="ECO:0000313" key="3">
    <source>
        <dbReference type="Proteomes" id="UP000764110"/>
    </source>
</evidence>
<name>A0A9P8MHU9_9HYPO</name>
<proteinExistence type="predicted"/>
<evidence type="ECO:0008006" key="4">
    <source>
        <dbReference type="Google" id="ProtNLM"/>
    </source>
</evidence>
<organism evidence="2 3">
    <name type="scientific">Metarhizium humberi</name>
    <dbReference type="NCBI Taxonomy" id="2596975"/>
    <lineage>
        <taxon>Eukaryota</taxon>
        <taxon>Fungi</taxon>
        <taxon>Dikarya</taxon>
        <taxon>Ascomycota</taxon>
        <taxon>Pezizomycotina</taxon>
        <taxon>Sordariomycetes</taxon>
        <taxon>Hypocreomycetidae</taxon>
        <taxon>Hypocreales</taxon>
        <taxon>Clavicipitaceae</taxon>
        <taxon>Metarhizium</taxon>
    </lineage>
</organism>
<dbReference type="AlphaFoldDB" id="A0A9P8MHU9"/>
<reference evidence="2 3" key="1">
    <citation type="submission" date="2020-07" db="EMBL/GenBank/DDBJ databases">
        <title>Metarhizium humberi genome.</title>
        <authorList>
            <person name="Lysoe E."/>
        </authorList>
    </citation>
    <scope>NUCLEOTIDE SEQUENCE [LARGE SCALE GENOMIC DNA]</scope>
    <source>
        <strain evidence="2 3">ESALQ1638</strain>
    </source>
</reference>
<accession>A0A9P8MHU9</accession>
<gene>
    <name evidence="2" type="ORF">MHUMG1_02362</name>
</gene>
<keyword evidence="1" id="KW-0175">Coiled coil</keyword>
<keyword evidence="3" id="KW-1185">Reference proteome</keyword>
<dbReference type="PANTHER" id="PTHR28064:SF1">
    <property type="entry name" value="INNER KINETOCHORE SUBUNIT NKP2"/>
    <property type="match status" value="1"/>
</dbReference>
<evidence type="ECO:0000313" key="2">
    <source>
        <dbReference type="EMBL" id="KAH0599574.1"/>
    </source>
</evidence>
<dbReference type="PANTHER" id="PTHR28064">
    <property type="entry name" value="INNER KINETOCHORE SUBUNIT NKP2"/>
    <property type="match status" value="1"/>
</dbReference>
<dbReference type="Pfam" id="PF09447">
    <property type="entry name" value="Cnl2_NKP2"/>
    <property type="match status" value="1"/>
</dbReference>
<evidence type="ECO:0000256" key="1">
    <source>
        <dbReference type="SAM" id="Coils"/>
    </source>
</evidence>
<sequence>MAPTESDILKHYLLLPAPLTSIQTLDQFRALFPRSWQAHPQVRLLFRDLQAQRNIVINTVTENIDAEARRGVAMRREVLRVALEESRDDDGDAEVDIERALFGNKSGAKRSKYTLHTVIPDLHGAAAAMQSEMQRLEDEEAELVASIRQTIEDLSDLQYGKLSNPQLNKDVLEGLASLQDACASKNYWH</sequence>